<evidence type="ECO:0000256" key="1">
    <source>
        <dbReference type="SAM" id="MobiDB-lite"/>
    </source>
</evidence>
<comment type="caution">
    <text evidence="2">The sequence shown here is derived from an EMBL/GenBank/DDBJ whole genome shotgun (WGS) entry which is preliminary data.</text>
</comment>
<sequence>MSGYTLESETQRFTLIPLLLASCNSIAKYPPSSFVVQRYSEIVSQLCVIWKGYQTEKIVEKEHDKENKAILSMFTEHGHIPAIVQPDTHSHFSRHCPLPSHCHRNVVASLHAIWKSFSQRSREPTPTAWNSGIDSLAQAAMATTNLTASDSQATKMGELLLYRVWECLLSIMPTDSSRLCSNLCHVWRNDPARHSDASCTPTGRFDCPEGEGSSGETKSKRESFQQASH</sequence>
<dbReference type="EMBL" id="JARBJD010000207">
    <property type="protein sequence ID" value="KAK2947201.1"/>
    <property type="molecule type" value="Genomic_DNA"/>
</dbReference>
<proteinExistence type="predicted"/>
<gene>
    <name evidence="2" type="ORF">BLNAU_17835</name>
</gene>
<accession>A0ABQ9XA95</accession>
<evidence type="ECO:0000313" key="3">
    <source>
        <dbReference type="Proteomes" id="UP001281761"/>
    </source>
</evidence>
<dbReference type="Proteomes" id="UP001281761">
    <property type="component" value="Unassembled WGS sequence"/>
</dbReference>
<protein>
    <submittedName>
        <fullName evidence="2">Uncharacterized protein</fullName>
    </submittedName>
</protein>
<organism evidence="2 3">
    <name type="scientific">Blattamonas nauphoetae</name>
    <dbReference type="NCBI Taxonomy" id="2049346"/>
    <lineage>
        <taxon>Eukaryota</taxon>
        <taxon>Metamonada</taxon>
        <taxon>Preaxostyla</taxon>
        <taxon>Oxymonadida</taxon>
        <taxon>Blattamonas</taxon>
    </lineage>
</organism>
<evidence type="ECO:0000313" key="2">
    <source>
        <dbReference type="EMBL" id="KAK2947201.1"/>
    </source>
</evidence>
<keyword evidence="3" id="KW-1185">Reference proteome</keyword>
<name>A0ABQ9XA95_9EUKA</name>
<feature type="region of interest" description="Disordered" evidence="1">
    <location>
        <begin position="193"/>
        <end position="229"/>
    </location>
</feature>
<reference evidence="2 3" key="1">
    <citation type="journal article" date="2022" name="bioRxiv">
        <title>Genomics of Preaxostyla Flagellates Illuminates Evolutionary Transitions and the Path Towards Mitochondrial Loss.</title>
        <authorList>
            <person name="Novak L.V.F."/>
            <person name="Treitli S.C."/>
            <person name="Pyrih J."/>
            <person name="Halakuc P."/>
            <person name="Pipaliya S.V."/>
            <person name="Vacek V."/>
            <person name="Brzon O."/>
            <person name="Soukal P."/>
            <person name="Eme L."/>
            <person name="Dacks J.B."/>
            <person name="Karnkowska A."/>
            <person name="Elias M."/>
            <person name="Hampl V."/>
        </authorList>
    </citation>
    <scope>NUCLEOTIDE SEQUENCE [LARGE SCALE GENOMIC DNA]</scope>
    <source>
        <strain evidence="2">NAU3</strain>
        <tissue evidence="2">Gut</tissue>
    </source>
</reference>